<evidence type="ECO:0000256" key="1">
    <source>
        <dbReference type="ARBA" id="ARBA00022670"/>
    </source>
</evidence>
<dbReference type="GO" id="GO:0006508">
    <property type="term" value="P:proteolysis"/>
    <property type="evidence" value="ECO:0007669"/>
    <property type="project" value="UniProtKB-KW"/>
</dbReference>
<dbReference type="EMBL" id="PJRQ01000011">
    <property type="protein sequence ID" value="PLR18374.1"/>
    <property type="molecule type" value="Genomic_DNA"/>
</dbReference>
<evidence type="ECO:0000313" key="9">
    <source>
        <dbReference type="Proteomes" id="UP000234483"/>
    </source>
</evidence>
<accession>A0A2N5CX50</accession>
<reference evidence="8 9" key="1">
    <citation type="submission" date="2017-12" db="EMBL/GenBank/DDBJ databases">
        <title>The genome sequence of Caulobacter flavus CGMCC1 15093.</title>
        <authorList>
            <person name="Gao J."/>
            <person name="Mao X."/>
            <person name="Sun J."/>
        </authorList>
    </citation>
    <scope>NUCLEOTIDE SEQUENCE [LARGE SCALE GENOMIC DNA]</scope>
    <source>
        <strain evidence="8 9">CGMCC1 15093</strain>
    </source>
</reference>
<dbReference type="AlphaFoldDB" id="A0A2N5CX50"/>
<keyword evidence="3" id="KW-0068">Autocatalytic cleavage</keyword>
<name>A0A2N5CX50_9CAUL</name>
<evidence type="ECO:0000313" key="10">
    <source>
        <dbReference type="Proteomes" id="UP000281192"/>
    </source>
</evidence>
<dbReference type="RefSeq" id="WP_101712182.1">
    <property type="nucleotide sequence ID" value="NZ_CP026100.1"/>
</dbReference>
<sequence length="293" mass="30093">MSPDQRPWAIIVHGGAKTIAPHQEETHRDGCLQAVAVGQAILEAGGAAIDAVEAAIRVLEDGPTFNAGYGAVRNADGDVECDAAIMDGRDLSVGAVAAVRILRHPISVAAAMLPEMPVLLVAEGAERFARERCAELCGPGELAVERPDDPGCDTVGCVAFDERGDLAAGTSTGGLRGARAGRVGDSPLPGCGLYADNQVGAVSLSGDGESLIRATLASRLMRGLEQMEPDQAMADALVHLARIGGEAGLIAIDAEGRIGWGHSSPQFAVAHARRGHPAAAFIQRSDDGPGAFE</sequence>
<dbReference type="Proteomes" id="UP000234483">
    <property type="component" value="Unassembled WGS sequence"/>
</dbReference>
<organism evidence="8 9">
    <name type="scientific">Caulobacter flavus</name>
    <dbReference type="NCBI Taxonomy" id="1679497"/>
    <lineage>
        <taxon>Bacteria</taxon>
        <taxon>Pseudomonadati</taxon>
        <taxon>Pseudomonadota</taxon>
        <taxon>Alphaproteobacteria</taxon>
        <taxon>Caulobacterales</taxon>
        <taxon>Caulobacteraceae</taxon>
        <taxon>Caulobacter</taxon>
    </lineage>
</organism>
<dbReference type="PANTHER" id="PTHR10188">
    <property type="entry name" value="L-ASPARAGINASE"/>
    <property type="match status" value="1"/>
</dbReference>
<evidence type="ECO:0000256" key="2">
    <source>
        <dbReference type="ARBA" id="ARBA00022801"/>
    </source>
</evidence>
<feature type="active site" description="Nucleophile" evidence="5">
    <location>
        <position position="154"/>
    </location>
</feature>
<evidence type="ECO:0000313" key="8">
    <source>
        <dbReference type="EMBL" id="PLR18374.1"/>
    </source>
</evidence>
<dbReference type="InterPro" id="IPR029055">
    <property type="entry name" value="Ntn_hydrolases_N"/>
</dbReference>
<proteinExistence type="predicted"/>
<protein>
    <recommendedName>
        <fullName evidence="4">Isoaspartyl peptidase</fullName>
    </recommendedName>
</protein>
<dbReference type="SUPFAM" id="SSF56235">
    <property type="entry name" value="N-terminal nucleophile aminohydrolases (Ntn hydrolases)"/>
    <property type="match status" value="1"/>
</dbReference>
<dbReference type="Proteomes" id="UP000281192">
    <property type="component" value="Chromosome"/>
</dbReference>
<keyword evidence="1" id="KW-0645">Protease</keyword>
<dbReference type="GO" id="GO:0005737">
    <property type="term" value="C:cytoplasm"/>
    <property type="evidence" value="ECO:0007669"/>
    <property type="project" value="TreeGrafter"/>
</dbReference>
<dbReference type="FunFam" id="3.60.20.30:FF:000001">
    <property type="entry name" value="Isoaspartyl peptidase/L-asparaginase"/>
    <property type="match status" value="1"/>
</dbReference>
<evidence type="ECO:0000256" key="3">
    <source>
        <dbReference type="ARBA" id="ARBA00022813"/>
    </source>
</evidence>
<reference evidence="7 10" key="2">
    <citation type="submission" date="2018-01" db="EMBL/GenBank/DDBJ databases">
        <title>Complete genome sequence of Caulobacter flavus RHGG3.</title>
        <authorList>
            <person name="Yang E."/>
        </authorList>
    </citation>
    <scope>NUCLEOTIDE SEQUENCE [LARGE SCALE GENOMIC DNA]</scope>
    <source>
        <strain evidence="7 10">RHGG3</strain>
    </source>
</reference>
<dbReference type="GO" id="GO:0008233">
    <property type="term" value="F:peptidase activity"/>
    <property type="evidence" value="ECO:0007669"/>
    <property type="project" value="UniProtKB-KW"/>
</dbReference>
<dbReference type="Gene3D" id="3.60.20.30">
    <property type="entry name" value="(Glycosyl)asparaginase"/>
    <property type="match status" value="1"/>
</dbReference>
<feature type="site" description="Cleavage; by autolysis" evidence="6">
    <location>
        <begin position="153"/>
        <end position="154"/>
    </location>
</feature>
<keyword evidence="2" id="KW-0378">Hydrolase</keyword>
<dbReference type="OrthoDB" id="9780217at2"/>
<evidence type="ECO:0000256" key="6">
    <source>
        <dbReference type="PIRSR" id="PIRSR600246-3"/>
    </source>
</evidence>
<dbReference type="GO" id="GO:0016811">
    <property type="term" value="F:hydrolase activity, acting on carbon-nitrogen (but not peptide) bonds, in linear amides"/>
    <property type="evidence" value="ECO:0007669"/>
    <property type="project" value="UniProtKB-ARBA"/>
</dbReference>
<dbReference type="Pfam" id="PF01112">
    <property type="entry name" value="Asparaginase_2"/>
    <property type="match status" value="2"/>
</dbReference>
<dbReference type="KEGG" id="cfh:C1707_15410"/>
<dbReference type="PANTHER" id="PTHR10188:SF6">
    <property type="entry name" value="N(4)-(BETA-N-ACETYLGLUCOSAMINYL)-L-ASPARAGINASE"/>
    <property type="match status" value="1"/>
</dbReference>
<evidence type="ECO:0000256" key="5">
    <source>
        <dbReference type="PIRSR" id="PIRSR600246-1"/>
    </source>
</evidence>
<dbReference type="EMBL" id="CP026100">
    <property type="protein sequence ID" value="AYV47532.1"/>
    <property type="molecule type" value="Genomic_DNA"/>
</dbReference>
<dbReference type="CDD" id="cd04512">
    <property type="entry name" value="Ntn_Asparaginase_2_like"/>
    <property type="match status" value="1"/>
</dbReference>
<evidence type="ECO:0000313" key="7">
    <source>
        <dbReference type="EMBL" id="AYV47532.1"/>
    </source>
</evidence>
<dbReference type="InterPro" id="IPR000246">
    <property type="entry name" value="Peptidase_T2"/>
</dbReference>
<gene>
    <name evidence="7" type="ORF">C1707_15410</name>
    <name evidence="8" type="ORF">CFHF_06410</name>
</gene>
<evidence type="ECO:0000256" key="4">
    <source>
        <dbReference type="ARBA" id="ARBA00069124"/>
    </source>
</evidence>
<keyword evidence="10" id="KW-1185">Reference proteome</keyword>